<keyword evidence="3" id="KW-0255">Endonuclease</keyword>
<organism evidence="4 5">
    <name type="scientific">Ruminiclostridium herbifermentans</name>
    <dbReference type="NCBI Taxonomy" id="2488810"/>
    <lineage>
        <taxon>Bacteria</taxon>
        <taxon>Bacillati</taxon>
        <taxon>Bacillota</taxon>
        <taxon>Clostridia</taxon>
        <taxon>Eubacteriales</taxon>
        <taxon>Oscillospiraceae</taxon>
        <taxon>Ruminiclostridium</taxon>
    </lineage>
</organism>
<name>A0A4U7JJQ9_9FIRM</name>
<dbReference type="Proteomes" id="UP000306409">
    <property type="component" value="Chromosome"/>
</dbReference>
<dbReference type="GO" id="GO:0016075">
    <property type="term" value="P:rRNA catabolic process"/>
    <property type="evidence" value="ECO:0007669"/>
    <property type="project" value="TreeGrafter"/>
</dbReference>
<keyword evidence="5" id="KW-1185">Reference proteome</keyword>
<comment type="similarity">
    <text evidence="1 3">Belongs to the PemK/MazF family.</text>
</comment>
<accession>A0A4U7JJQ9</accession>
<reference evidence="4 5" key="1">
    <citation type="submission" date="2020-09" db="EMBL/GenBank/DDBJ databases">
        <title>Characterization and genome sequencing of Ruminiclostridium sp. nov. MA18.</title>
        <authorList>
            <person name="Rettenmaier R."/>
            <person name="Kowollik M.-L."/>
            <person name="Liebl W."/>
            <person name="Zverlov V."/>
        </authorList>
    </citation>
    <scope>NUCLEOTIDE SEQUENCE [LARGE SCALE GENOMIC DNA]</scope>
    <source>
        <strain evidence="4 5">MA18</strain>
    </source>
</reference>
<evidence type="ECO:0000256" key="2">
    <source>
        <dbReference type="ARBA" id="ARBA00022649"/>
    </source>
</evidence>
<gene>
    <name evidence="4" type="ORF">EHE19_002980</name>
</gene>
<dbReference type="EMBL" id="CP061336">
    <property type="protein sequence ID" value="QNU67504.1"/>
    <property type="molecule type" value="Genomic_DNA"/>
</dbReference>
<dbReference type="GO" id="GO:0004521">
    <property type="term" value="F:RNA endonuclease activity"/>
    <property type="evidence" value="ECO:0007669"/>
    <property type="project" value="TreeGrafter"/>
</dbReference>
<evidence type="ECO:0000313" key="4">
    <source>
        <dbReference type="EMBL" id="QNU67504.1"/>
    </source>
</evidence>
<dbReference type="GO" id="GO:0006402">
    <property type="term" value="P:mRNA catabolic process"/>
    <property type="evidence" value="ECO:0007669"/>
    <property type="project" value="TreeGrafter"/>
</dbReference>
<dbReference type="InterPro" id="IPR011067">
    <property type="entry name" value="Plasmid_toxin/cell-grow_inhib"/>
</dbReference>
<dbReference type="AlphaFoldDB" id="A0A4U7JJQ9"/>
<protein>
    <recommendedName>
        <fullName evidence="3">mRNA interferase</fullName>
        <ecNumber evidence="3">3.1.-.-</ecNumber>
    </recommendedName>
</protein>
<evidence type="ECO:0000313" key="5">
    <source>
        <dbReference type="Proteomes" id="UP000306409"/>
    </source>
</evidence>
<dbReference type="Pfam" id="PF02452">
    <property type="entry name" value="PemK_toxin"/>
    <property type="match status" value="1"/>
</dbReference>
<keyword evidence="3" id="KW-0378">Hydrolase</keyword>
<dbReference type="GO" id="GO:0003677">
    <property type="term" value="F:DNA binding"/>
    <property type="evidence" value="ECO:0007669"/>
    <property type="project" value="InterPro"/>
</dbReference>
<dbReference type="PANTHER" id="PTHR33988:SF2">
    <property type="entry name" value="ENDORIBONUCLEASE MAZF"/>
    <property type="match status" value="1"/>
</dbReference>
<dbReference type="PIRSF" id="PIRSF033490">
    <property type="entry name" value="MazF"/>
    <property type="match status" value="1"/>
</dbReference>
<comment type="function">
    <text evidence="3">Toxic component of a type II toxin-antitoxin (TA) system.</text>
</comment>
<dbReference type="RefSeq" id="WP_137697545.1">
    <property type="nucleotide sequence ID" value="NZ_CP061336.1"/>
</dbReference>
<evidence type="ECO:0000256" key="1">
    <source>
        <dbReference type="ARBA" id="ARBA00007521"/>
    </source>
</evidence>
<dbReference type="KEGG" id="rher:EHE19_002980"/>
<dbReference type="OrthoDB" id="9808744at2"/>
<dbReference type="GO" id="GO:0016787">
    <property type="term" value="F:hydrolase activity"/>
    <property type="evidence" value="ECO:0007669"/>
    <property type="project" value="UniProtKB-KW"/>
</dbReference>
<dbReference type="Gene3D" id="2.30.30.110">
    <property type="match status" value="1"/>
</dbReference>
<dbReference type="EC" id="3.1.-.-" evidence="3"/>
<keyword evidence="3" id="KW-0540">Nuclease</keyword>
<keyword evidence="2" id="KW-1277">Toxin-antitoxin system</keyword>
<dbReference type="SUPFAM" id="SSF50118">
    <property type="entry name" value="Cell growth inhibitor/plasmid maintenance toxic component"/>
    <property type="match status" value="1"/>
</dbReference>
<dbReference type="PANTHER" id="PTHR33988">
    <property type="entry name" value="ENDORIBONUCLEASE MAZF-RELATED"/>
    <property type="match status" value="1"/>
</dbReference>
<sequence>MVIKRGDIYYADLSPVIGSEQGGVRPVLVVQNDVGNKYSPTVIAAAITSQINKAKLPTHIEIGALEYGLAKDSVILLEQIRTIDKRRLREKIGHLDEELMEKVNNALEISFGLYE</sequence>
<evidence type="ECO:0000256" key="3">
    <source>
        <dbReference type="PIRNR" id="PIRNR033490"/>
    </source>
</evidence>
<proteinExistence type="inferred from homology"/>
<dbReference type="InterPro" id="IPR003477">
    <property type="entry name" value="PemK-like"/>
</dbReference>